<proteinExistence type="predicted"/>
<accession>A0A4S9SL70</accession>
<evidence type="ECO:0000313" key="5">
    <source>
        <dbReference type="Proteomes" id="UP000310421"/>
    </source>
</evidence>
<evidence type="ECO:0000313" key="4">
    <source>
        <dbReference type="Proteomes" id="UP000308014"/>
    </source>
</evidence>
<gene>
    <name evidence="3" type="ORF">D6D20_03182</name>
    <name evidence="2" type="ORF">D6D24_06703</name>
</gene>
<evidence type="ECO:0000313" key="3">
    <source>
        <dbReference type="EMBL" id="THW64052.1"/>
    </source>
</evidence>
<dbReference type="AlphaFoldDB" id="A0A4S9SL70"/>
<name>A0A4S9SL70_AURPU</name>
<reference evidence="4 5" key="1">
    <citation type="submission" date="2018-10" db="EMBL/GenBank/DDBJ databases">
        <title>Fifty Aureobasidium pullulans genomes reveal a recombining polyextremotolerant generalist.</title>
        <authorList>
            <person name="Gostincar C."/>
            <person name="Turk M."/>
            <person name="Zajc J."/>
            <person name="Gunde-Cimerman N."/>
        </authorList>
    </citation>
    <scope>NUCLEOTIDE SEQUENCE [LARGE SCALE GENOMIC DNA]</scope>
    <source>
        <strain evidence="3 5">EXF-10751</strain>
        <strain evidence="2 4">EXF-11318</strain>
    </source>
</reference>
<dbReference type="EMBL" id="QZAN01000023">
    <property type="protein sequence ID" value="THW64052.1"/>
    <property type="molecule type" value="Genomic_DNA"/>
</dbReference>
<evidence type="ECO:0000313" key="2">
    <source>
        <dbReference type="EMBL" id="THW12257.1"/>
    </source>
</evidence>
<dbReference type="EMBL" id="QZAJ01000290">
    <property type="protein sequence ID" value="THW12257.1"/>
    <property type="molecule type" value="Genomic_DNA"/>
</dbReference>
<dbReference type="Proteomes" id="UP000310421">
    <property type="component" value="Unassembled WGS sequence"/>
</dbReference>
<feature type="compositionally biased region" description="Polar residues" evidence="1">
    <location>
        <begin position="25"/>
        <end position="35"/>
    </location>
</feature>
<organism evidence="2 4">
    <name type="scientific">Aureobasidium pullulans</name>
    <name type="common">Black yeast</name>
    <name type="synonym">Pullularia pullulans</name>
    <dbReference type="NCBI Taxonomy" id="5580"/>
    <lineage>
        <taxon>Eukaryota</taxon>
        <taxon>Fungi</taxon>
        <taxon>Dikarya</taxon>
        <taxon>Ascomycota</taxon>
        <taxon>Pezizomycotina</taxon>
        <taxon>Dothideomycetes</taxon>
        <taxon>Dothideomycetidae</taxon>
        <taxon>Dothideales</taxon>
        <taxon>Saccotheciaceae</taxon>
        <taxon>Aureobasidium</taxon>
    </lineage>
</organism>
<feature type="region of interest" description="Disordered" evidence="1">
    <location>
        <begin position="1"/>
        <end position="40"/>
    </location>
</feature>
<evidence type="ECO:0000256" key="1">
    <source>
        <dbReference type="SAM" id="MobiDB-lite"/>
    </source>
</evidence>
<sequence length="212" mass="23310">MPVPSSLSHSRPISDEPPNKRARTSDASNPTNSSPHLLISPTAMTPSSSAINTHSYISHVDLEILSNKVKKLQSDLGGLTSQTWGGPGKDKILDCKHDVDGLAQSLKQMEALNTDYSKSLNSTVGETIDKIFERRFAEEMQKLSTEYRDVINDGLGVLGGSRSTKTAIKESLLKDSDVLLDFEKKFTEHLRRALAEIATKRLETEILKEFGA</sequence>
<dbReference type="Proteomes" id="UP000308014">
    <property type="component" value="Unassembled WGS sequence"/>
</dbReference>
<comment type="caution">
    <text evidence="2">The sequence shown here is derived from an EMBL/GenBank/DDBJ whole genome shotgun (WGS) entry which is preliminary data.</text>
</comment>
<feature type="compositionally biased region" description="Polar residues" evidence="1">
    <location>
        <begin position="1"/>
        <end position="11"/>
    </location>
</feature>
<protein>
    <submittedName>
        <fullName evidence="2">Uncharacterized protein</fullName>
    </submittedName>
</protein>